<dbReference type="GO" id="GO:0003676">
    <property type="term" value="F:nucleic acid binding"/>
    <property type="evidence" value="ECO:0007669"/>
    <property type="project" value="InterPro"/>
</dbReference>
<dbReference type="InterPro" id="IPR043128">
    <property type="entry name" value="Rev_trsase/Diguanyl_cyclase"/>
</dbReference>
<dbReference type="InterPro" id="IPR012337">
    <property type="entry name" value="RNaseH-like_sf"/>
</dbReference>
<keyword evidence="2" id="KW-0695">RNA-directed DNA polymerase</keyword>
<evidence type="ECO:0000259" key="1">
    <source>
        <dbReference type="PROSITE" id="PS50994"/>
    </source>
</evidence>
<dbReference type="PROSITE" id="PS50994">
    <property type="entry name" value="INTEGRASE"/>
    <property type="match status" value="1"/>
</dbReference>
<dbReference type="GO" id="GO:0003964">
    <property type="term" value="F:RNA-directed DNA polymerase activity"/>
    <property type="evidence" value="ECO:0007669"/>
    <property type="project" value="UniProtKB-KW"/>
</dbReference>
<dbReference type="PANTHER" id="PTHR47266">
    <property type="entry name" value="ENDONUCLEASE-RELATED"/>
    <property type="match status" value="1"/>
</dbReference>
<evidence type="ECO:0000313" key="2">
    <source>
        <dbReference type="EMBL" id="GEU37665.1"/>
    </source>
</evidence>
<dbReference type="CDD" id="cd01647">
    <property type="entry name" value="RT_LTR"/>
    <property type="match status" value="1"/>
</dbReference>
<dbReference type="Pfam" id="PF00665">
    <property type="entry name" value="rve"/>
    <property type="match status" value="1"/>
</dbReference>
<dbReference type="InterPro" id="IPR001584">
    <property type="entry name" value="Integrase_cat-core"/>
</dbReference>
<reference evidence="2" key="1">
    <citation type="journal article" date="2019" name="Sci. Rep.">
        <title>Draft genome of Tanacetum cinerariifolium, the natural source of mosquito coil.</title>
        <authorList>
            <person name="Yamashiro T."/>
            <person name="Shiraishi A."/>
            <person name="Satake H."/>
            <person name="Nakayama K."/>
        </authorList>
    </citation>
    <scope>NUCLEOTIDE SEQUENCE</scope>
</reference>
<dbReference type="InterPro" id="IPR013103">
    <property type="entry name" value="RVT_2"/>
</dbReference>
<dbReference type="SUPFAM" id="SSF53098">
    <property type="entry name" value="Ribonuclease H-like"/>
    <property type="match status" value="2"/>
</dbReference>
<keyword evidence="2" id="KW-0808">Transferase</keyword>
<protein>
    <submittedName>
        <fullName evidence="2">Reverse transcriptase domain-containing protein</fullName>
    </submittedName>
</protein>
<feature type="domain" description="Integrase catalytic" evidence="1">
    <location>
        <begin position="794"/>
        <end position="908"/>
    </location>
</feature>
<dbReference type="InterPro" id="IPR052160">
    <property type="entry name" value="Gypsy_RT_Integrase-like"/>
</dbReference>
<dbReference type="GO" id="GO:0015074">
    <property type="term" value="P:DNA integration"/>
    <property type="evidence" value="ECO:0007669"/>
    <property type="project" value="InterPro"/>
</dbReference>
<sequence>MPAHFNDVVHDLNKKKDVNMNKNNTVKNKIDMDSLDQANKECLDEDVSQDYVFEGAARRWLEKEPPRSITTWEDLVSKFINEFFPPSRTTSLRNEILNFEQKFGESFHEAWDRYKDLLRACPHHDFTKLNQLNTFYNALNPTDQDSLNAAAGGNLLERSTQDVLTIIKNKLKVRNSRSKSIASKVKACDTTSGSEIAKLTHAVNEHTSAMTTAMTAMLRQLQATPPPASVKAVEETCVTCGGAHPYYQCLAAGGNTFPEFRDNIIEYVLAAAVNYNQGNLGYRPQGVANQMRPPGFDQLNVQNNQNRFGPPQVYNRGMNFNQEPSYQATANQTQNFHLIELERIKRVNDVSMKAMQNQIDMVKNELRNEMKTSIQTSLSNQTNDIRNMMASLLQMNTASPSSSGTLPSNTVANPKSDLKAITTQSGVSYDGPSIPPPVVENAPEATKDIVIPTNNGNTKDIGRDLINIFEGELTLRVGKEAITFNLDQTSRYSANYNDMTAKIIDVNDMACEEYSQEVLGFSDTASSGNPTPLYDPIVFVTSPTLTPFGDRDFLLEEGISITIFLMVFLVTSKIPIDPKDQEKTTFTCPYEMFAYRRMPFGLCNAPGTFQRCMMAIFHDMIEKTIEVFMDDFSVCEDSFQCCLSHLEKMLKRCEDTNLCLNWEKSHFMVKEDIVLGHKISKKGIEVDKAKIDVISKLRHPTTVKGFRSFLGHAVDTKGAENLAAYHLSRLENPYQNVLDPKEINESFPFETLNLISSRGSQSTPWRCVAGREAIDILKACHSGPIGGHRKITQKDEMPQNSIQVCEIFDVWGIDFMGPFPSSRGNKYILVAVDYLSKWVESKALPTNDVRVVCKFLKNLFARFGAPRAIISDRGTHFCNDQFTKVMQKYGVTHRLSTSYHPQTSGQVEDKLDDALWAFRTAYKTPIGCTPYKLVYGKACHLPVELEHKAYWALKNANFDLKTAGDHRKIQINELNELRDQAYENSLIYKEKTKRIHVSKIKNRVFNTGDRASKTKSWLWYRCLSHLKFGAINHLARQDLVRGLLKLKFEKDHLCSACAMGKSTKKSHKPKSEDSNQEKLYLLHMDLCGPIRIESVNGKKYILVIVDDYSRFPWLILGPSLAMHRQRRIVETIHVDFDELMTMASEQSSLGPALNEMTPAISSSGLVQKYSSSTPYVPPSRNDWDLLFQPMFDELLNPSPSVNHQALEVIAPIADVIPPVQAYSTGLPSSTTVDQDAPSPKGRYILNPPPSVDHQAAEVIAPIADVIPPVQTDSTGLPSSTTVDQDAPSPIYQMDVKTAFLNGNLREEVYVIQPDRFVDQDNPNHVYKLKKALYGLKQAPRMWYDMLSSFLISQDFFKGLQISQSPRGIFINQSKYALESLKKYDFESCDPVDTPMVEKSKLDEYKEGKAIDPSHYRGLWLSKRQKSAAISSTKAKYIALSGCCAQILWMRSQLSDYGLGFNKIPMYCDNKSAIALCCNNVQHSRSKHIDIRYHFIKEQVENGVIELYFVNTEYQLANLFTKALGRDRIEFLVNKLGMRIFMPETLKQLMDEVDE</sequence>
<comment type="caution">
    <text evidence="2">The sequence shown here is derived from an EMBL/GenBank/DDBJ whole genome shotgun (WGS) entry which is preliminary data.</text>
</comment>
<dbReference type="InterPro" id="IPR025724">
    <property type="entry name" value="GAG-pre-integrase_dom"/>
</dbReference>
<name>A0A6L2JP43_TANCI</name>
<gene>
    <name evidence="2" type="ORF">Tci_009643</name>
</gene>
<dbReference type="Gene3D" id="3.10.10.10">
    <property type="entry name" value="HIV Type 1 Reverse Transcriptase, subunit A, domain 1"/>
    <property type="match status" value="1"/>
</dbReference>
<dbReference type="CDD" id="cd09272">
    <property type="entry name" value="RNase_HI_RT_Ty1"/>
    <property type="match status" value="1"/>
</dbReference>
<keyword evidence="2" id="KW-0548">Nucleotidyltransferase</keyword>
<dbReference type="Gene3D" id="3.30.420.10">
    <property type="entry name" value="Ribonuclease H-like superfamily/Ribonuclease H"/>
    <property type="match status" value="2"/>
</dbReference>
<dbReference type="EMBL" id="BKCJ010000956">
    <property type="protein sequence ID" value="GEU37665.1"/>
    <property type="molecule type" value="Genomic_DNA"/>
</dbReference>
<dbReference type="InterPro" id="IPR005162">
    <property type="entry name" value="Retrotrans_gag_dom"/>
</dbReference>
<dbReference type="Gene3D" id="3.30.70.270">
    <property type="match status" value="1"/>
</dbReference>
<organism evidence="2">
    <name type="scientific">Tanacetum cinerariifolium</name>
    <name type="common">Dalmatian daisy</name>
    <name type="synonym">Chrysanthemum cinerariifolium</name>
    <dbReference type="NCBI Taxonomy" id="118510"/>
    <lineage>
        <taxon>Eukaryota</taxon>
        <taxon>Viridiplantae</taxon>
        <taxon>Streptophyta</taxon>
        <taxon>Embryophyta</taxon>
        <taxon>Tracheophyta</taxon>
        <taxon>Spermatophyta</taxon>
        <taxon>Magnoliopsida</taxon>
        <taxon>eudicotyledons</taxon>
        <taxon>Gunneridae</taxon>
        <taxon>Pentapetalae</taxon>
        <taxon>asterids</taxon>
        <taxon>campanulids</taxon>
        <taxon>Asterales</taxon>
        <taxon>Asteraceae</taxon>
        <taxon>Asteroideae</taxon>
        <taxon>Anthemideae</taxon>
        <taxon>Anthemidinae</taxon>
        <taxon>Tanacetum</taxon>
    </lineage>
</organism>
<dbReference type="SUPFAM" id="SSF56672">
    <property type="entry name" value="DNA/RNA polymerases"/>
    <property type="match status" value="2"/>
</dbReference>
<accession>A0A6L2JP43</accession>
<dbReference type="Pfam" id="PF13976">
    <property type="entry name" value="gag_pre-integrs"/>
    <property type="match status" value="1"/>
</dbReference>
<dbReference type="InterPro" id="IPR036397">
    <property type="entry name" value="RNaseH_sf"/>
</dbReference>
<dbReference type="Pfam" id="PF07727">
    <property type="entry name" value="RVT_2"/>
    <property type="match status" value="1"/>
</dbReference>
<dbReference type="Pfam" id="PF00078">
    <property type="entry name" value="RVT_1"/>
    <property type="match status" value="1"/>
</dbReference>
<dbReference type="Pfam" id="PF03732">
    <property type="entry name" value="Retrotrans_gag"/>
    <property type="match status" value="1"/>
</dbReference>
<dbReference type="InterPro" id="IPR000477">
    <property type="entry name" value="RT_dom"/>
</dbReference>
<proteinExistence type="predicted"/>
<dbReference type="InterPro" id="IPR043502">
    <property type="entry name" value="DNA/RNA_pol_sf"/>
</dbReference>